<evidence type="ECO:0008006" key="8">
    <source>
        <dbReference type="Google" id="ProtNLM"/>
    </source>
</evidence>
<dbReference type="Proteomes" id="UP000784294">
    <property type="component" value="Unassembled WGS sequence"/>
</dbReference>
<name>A0A3S5CH92_9PLAT</name>
<protein>
    <recommendedName>
        <fullName evidence="8">Ion transport domain-containing protein</fullName>
    </recommendedName>
</protein>
<dbReference type="GO" id="GO:0016020">
    <property type="term" value="C:membrane"/>
    <property type="evidence" value="ECO:0007669"/>
    <property type="project" value="UniProtKB-SubCell"/>
</dbReference>
<dbReference type="EMBL" id="CAAALY010003414">
    <property type="protein sequence ID" value="VEL08212.1"/>
    <property type="molecule type" value="Genomic_DNA"/>
</dbReference>
<dbReference type="InterPro" id="IPR027359">
    <property type="entry name" value="Volt_channel_dom_sf"/>
</dbReference>
<gene>
    <name evidence="6" type="ORF">PXEA_LOCUS1652</name>
</gene>
<comment type="caution">
    <text evidence="6">The sequence shown here is derived from an EMBL/GenBank/DDBJ whole genome shotgun (WGS) entry which is preliminary data.</text>
</comment>
<dbReference type="OrthoDB" id="2984333at2759"/>
<keyword evidence="7" id="KW-1185">Reference proteome</keyword>
<evidence type="ECO:0000313" key="6">
    <source>
        <dbReference type="EMBL" id="VEL08212.1"/>
    </source>
</evidence>
<organism evidence="6 7">
    <name type="scientific">Protopolystoma xenopodis</name>
    <dbReference type="NCBI Taxonomy" id="117903"/>
    <lineage>
        <taxon>Eukaryota</taxon>
        <taxon>Metazoa</taxon>
        <taxon>Spiralia</taxon>
        <taxon>Lophotrochozoa</taxon>
        <taxon>Platyhelminthes</taxon>
        <taxon>Monogenea</taxon>
        <taxon>Polyopisthocotylea</taxon>
        <taxon>Polystomatidea</taxon>
        <taxon>Polystomatidae</taxon>
        <taxon>Protopolystoma</taxon>
    </lineage>
</organism>
<evidence type="ECO:0000256" key="3">
    <source>
        <dbReference type="ARBA" id="ARBA00022989"/>
    </source>
</evidence>
<evidence type="ECO:0000256" key="5">
    <source>
        <dbReference type="SAM" id="Phobius"/>
    </source>
</evidence>
<evidence type="ECO:0000256" key="4">
    <source>
        <dbReference type="ARBA" id="ARBA00023136"/>
    </source>
</evidence>
<comment type="subcellular location">
    <subcellularLocation>
        <location evidence="1">Membrane</location>
        <topology evidence="1">Multi-pass membrane protein</topology>
    </subcellularLocation>
</comment>
<keyword evidence="3 5" id="KW-1133">Transmembrane helix</keyword>
<evidence type="ECO:0000313" key="7">
    <source>
        <dbReference type="Proteomes" id="UP000784294"/>
    </source>
</evidence>
<keyword evidence="4 5" id="KW-0472">Membrane</keyword>
<keyword evidence="2 5" id="KW-0812">Transmembrane</keyword>
<accession>A0A3S5CH92</accession>
<dbReference type="AlphaFoldDB" id="A0A3S5CH92"/>
<sequence length="51" mass="5655">MQSILHLIILDPFAELFITICIIANTLLMALDSPDNSDDFALFLKVANYVG</sequence>
<reference evidence="6" key="1">
    <citation type="submission" date="2018-11" db="EMBL/GenBank/DDBJ databases">
        <authorList>
            <consortium name="Pathogen Informatics"/>
        </authorList>
    </citation>
    <scope>NUCLEOTIDE SEQUENCE</scope>
</reference>
<proteinExistence type="predicted"/>
<evidence type="ECO:0000256" key="2">
    <source>
        <dbReference type="ARBA" id="ARBA00022692"/>
    </source>
</evidence>
<feature type="transmembrane region" description="Helical" evidence="5">
    <location>
        <begin position="12"/>
        <end position="31"/>
    </location>
</feature>
<evidence type="ECO:0000256" key="1">
    <source>
        <dbReference type="ARBA" id="ARBA00004141"/>
    </source>
</evidence>
<dbReference type="Gene3D" id="1.20.120.350">
    <property type="entry name" value="Voltage-gated potassium channels. Chain C"/>
    <property type="match status" value="1"/>
</dbReference>